<reference evidence="9" key="1">
    <citation type="submission" date="2021-09" db="EMBL/GenBank/DDBJ databases">
        <title>A high-quality genome of the endoparasitic fungus Hirsutella rhossiliensis with a comparison of Hirsutella genomes reveals transposable elements contributing to genome size variation.</title>
        <authorList>
            <person name="Lin R."/>
            <person name="Jiao Y."/>
            <person name="Sun X."/>
            <person name="Ling J."/>
            <person name="Xie B."/>
            <person name="Cheng X."/>
        </authorList>
    </citation>
    <scope>NUCLEOTIDE SEQUENCE</scope>
    <source>
        <strain evidence="9">HR02</strain>
    </source>
</reference>
<dbReference type="PANTHER" id="PTHR33048:SF2">
    <property type="entry name" value="SRPK"/>
    <property type="match status" value="1"/>
</dbReference>
<keyword evidence="10" id="KW-1185">Reference proteome</keyword>
<dbReference type="InterPro" id="IPR052337">
    <property type="entry name" value="SAT4-like"/>
</dbReference>
<keyword evidence="4 7" id="KW-0472">Membrane</keyword>
<evidence type="ECO:0000256" key="2">
    <source>
        <dbReference type="ARBA" id="ARBA00022692"/>
    </source>
</evidence>
<evidence type="ECO:0000256" key="3">
    <source>
        <dbReference type="ARBA" id="ARBA00022989"/>
    </source>
</evidence>
<dbReference type="EMBL" id="JAIZPD010000005">
    <property type="protein sequence ID" value="KAH0963113.1"/>
    <property type="molecule type" value="Genomic_DNA"/>
</dbReference>
<comment type="similarity">
    <text evidence="5">Belongs to the SAT4 family.</text>
</comment>
<proteinExistence type="inferred from homology"/>
<evidence type="ECO:0000313" key="10">
    <source>
        <dbReference type="Proteomes" id="UP000824596"/>
    </source>
</evidence>
<dbReference type="Proteomes" id="UP000824596">
    <property type="component" value="Unassembled WGS sequence"/>
</dbReference>
<feature type="transmembrane region" description="Helical" evidence="7">
    <location>
        <begin position="218"/>
        <end position="241"/>
    </location>
</feature>
<evidence type="ECO:0000256" key="1">
    <source>
        <dbReference type="ARBA" id="ARBA00004141"/>
    </source>
</evidence>
<dbReference type="GO" id="GO:0016020">
    <property type="term" value="C:membrane"/>
    <property type="evidence" value="ECO:0007669"/>
    <property type="project" value="UniProtKB-SubCell"/>
</dbReference>
<evidence type="ECO:0000259" key="8">
    <source>
        <dbReference type="Pfam" id="PF20684"/>
    </source>
</evidence>
<feature type="transmembrane region" description="Helical" evidence="7">
    <location>
        <begin position="181"/>
        <end position="206"/>
    </location>
</feature>
<feature type="compositionally biased region" description="Polar residues" evidence="6">
    <location>
        <begin position="330"/>
        <end position="342"/>
    </location>
</feature>
<sequence>MAGLEVTGVETWTYFAISLVVILVRVGLRWRAEGFRGLDADDYLMVLAAPLYGAGTVVAFFVNVHAHGLANNGPTPEERAALDPDSLEWRLRVKGSQLHLSGWLLYTALLWTLKLCWLFFYKRLGDRVNRMTLKVNLGFVLVGSTYVAVFATILFGCWPISKHWQINPDPGNRCYPAIAELQAWVVVCTNLTTDLYIMTIPLPMVWRARISARKKAGLGAMFCCGLITIGFGAARCAFILRNDSGDTEFAARWSSRESFVAVIISNVPILFPLIRQESRSGAGVYKLSAMSSHKQSGQGKSRNAMGHANGYGGHESEESIVSVHQPGRTDGTNDAQHSTKMI</sequence>
<dbReference type="OrthoDB" id="2988756at2759"/>
<dbReference type="Pfam" id="PF20684">
    <property type="entry name" value="Fung_rhodopsin"/>
    <property type="match status" value="1"/>
</dbReference>
<protein>
    <submittedName>
        <fullName evidence="9">Short-chain dehydrogenase reductase sdr protein</fullName>
    </submittedName>
</protein>
<feature type="domain" description="Rhodopsin" evidence="8">
    <location>
        <begin position="25"/>
        <end position="275"/>
    </location>
</feature>
<keyword evidence="2 7" id="KW-0812">Transmembrane</keyword>
<comment type="subcellular location">
    <subcellularLocation>
        <location evidence="1">Membrane</location>
        <topology evidence="1">Multi-pass membrane protein</topology>
    </subcellularLocation>
</comment>
<evidence type="ECO:0000256" key="5">
    <source>
        <dbReference type="ARBA" id="ARBA00038359"/>
    </source>
</evidence>
<organism evidence="9 10">
    <name type="scientific">Hirsutella rhossiliensis</name>
    <dbReference type="NCBI Taxonomy" id="111463"/>
    <lineage>
        <taxon>Eukaryota</taxon>
        <taxon>Fungi</taxon>
        <taxon>Dikarya</taxon>
        <taxon>Ascomycota</taxon>
        <taxon>Pezizomycotina</taxon>
        <taxon>Sordariomycetes</taxon>
        <taxon>Hypocreomycetidae</taxon>
        <taxon>Hypocreales</taxon>
        <taxon>Ophiocordycipitaceae</taxon>
        <taxon>Hirsutella</taxon>
    </lineage>
</organism>
<feature type="region of interest" description="Disordered" evidence="6">
    <location>
        <begin position="293"/>
        <end position="342"/>
    </location>
</feature>
<dbReference type="GeneID" id="68354752"/>
<evidence type="ECO:0000256" key="7">
    <source>
        <dbReference type="SAM" id="Phobius"/>
    </source>
</evidence>
<evidence type="ECO:0000256" key="4">
    <source>
        <dbReference type="ARBA" id="ARBA00023136"/>
    </source>
</evidence>
<feature type="transmembrane region" description="Helical" evidence="7">
    <location>
        <begin position="103"/>
        <end position="121"/>
    </location>
</feature>
<name>A0A9P8MVS6_9HYPO</name>
<dbReference type="RefSeq" id="XP_044720626.1">
    <property type="nucleotide sequence ID" value="XM_044864094.1"/>
</dbReference>
<feature type="transmembrane region" description="Helical" evidence="7">
    <location>
        <begin position="12"/>
        <end position="31"/>
    </location>
</feature>
<evidence type="ECO:0000256" key="6">
    <source>
        <dbReference type="SAM" id="MobiDB-lite"/>
    </source>
</evidence>
<gene>
    <name evidence="9" type="ORF">HRG_05623</name>
</gene>
<evidence type="ECO:0000313" key="9">
    <source>
        <dbReference type="EMBL" id="KAH0963113.1"/>
    </source>
</evidence>
<dbReference type="InterPro" id="IPR049326">
    <property type="entry name" value="Rhodopsin_dom_fungi"/>
</dbReference>
<comment type="caution">
    <text evidence="9">The sequence shown here is derived from an EMBL/GenBank/DDBJ whole genome shotgun (WGS) entry which is preliminary data.</text>
</comment>
<accession>A0A9P8MVS6</accession>
<dbReference type="AlphaFoldDB" id="A0A9P8MVS6"/>
<feature type="transmembrane region" description="Helical" evidence="7">
    <location>
        <begin position="43"/>
        <end position="62"/>
    </location>
</feature>
<feature type="transmembrane region" description="Helical" evidence="7">
    <location>
        <begin position="133"/>
        <end position="161"/>
    </location>
</feature>
<keyword evidence="3 7" id="KW-1133">Transmembrane helix</keyword>
<dbReference type="PANTHER" id="PTHR33048">
    <property type="entry name" value="PTH11-LIKE INTEGRAL MEMBRANE PROTEIN (AFU_ORTHOLOGUE AFUA_5G11245)"/>
    <property type="match status" value="1"/>
</dbReference>